<dbReference type="AlphaFoldDB" id="A0A1G7Q002"/>
<dbReference type="EMBL" id="FNAN01000013">
    <property type="protein sequence ID" value="SDF91897.1"/>
    <property type="molecule type" value="Genomic_DNA"/>
</dbReference>
<dbReference type="PROSITE" id="PS51257">
    <property type="entry name" value="PROKAR_LIPOPROTEIN"/>
    <property type="match status" value="1"/>
</dbReference>
<feature type="signal peptide" evidence="1">
    <location>
        <begin position="1"/>
        <end position="24"/>
    </location>
</feature>
<dbReference type="Proteomes" id="UP000198748">
    <property type="component" value="Unassembled WGS sequence"/>
</dbReference>
<name>A0A1G7Q002_9BACT</name>
<dbReference type="RefSeq" id="WP_090154646.1">
    <property type="nucleotide sequence ID" value="NZ_FNAN01000013.1"/>
</dbReference>
<keyword evidence="1" id="KW-0732">Signal</keyword>
<protein>
    <recommendedName>
        <fullName evidence="4">YD repeat-containing protein</fullName>
    </recommendedName>
</protein>
<keyword evidence="3" id="KW-1185">Reference proteome</keyword>
<gene>
    <name evidence="2" type="ORF">SAMN04487996_113191</name>
</gene>
<sequence>MKTVHERALATILWAALLFLTACSKDKTPEPEPEPVPDETGTSAGHLIREIYWENYDYRAAVSYRADSSLDHVKYQAANGKTELKTHRYDDKTLAEIDVAGSLAKRIYGYDEKGRLKTILNVKKHAGPYDNAQKLVFLYDDAGVVQKLERYQITPAGTRMDIVNHYEYDKAGELTRVRTEQSDGYQTITNIKGYSPAFDGDRWLFIEDFSNPDYAVYNFPVLKAMKGRLPLQITYEIPGKDGTFKTERITTQQFEIADKKLQKMKVTVRYPEFSQAGNESEVSFKY</sequence>
<dbReference type="Gene3D" id="2.180.10.10">
    <property type="entry name" value="RHS repeat-associated core"/>
    <property type="match status" value="1"/>
</dbReference>
<evidence type="ECO:0000256" key="1">
    <source>
        <dbReference type="SAM" id="SignalP"/>
    </source>
</evidence>
<evidence type="ECO:0000313" key="3">
    <source>
        <dbReference type="Proteomes" id="UP000198748"/>
    </source>
</evidence>
<accession>A0A1G7Q002</accession>
<proteinExistence type="predicted"/>
<organism evidence="2 3">
    <name type="scientific">Dyadobacter soli</name>
    <dbReference type="NCBI Taxonomy" id="659014"/>
    <lineage>
        <taxon>Bacteria</taxon>
        <taxon>Pseudomonadati</taxon>
        <taxon>Bacteroidota</taxon>
        <taxon>Cytophagia</taxon>
        <taxon>Cytophagales</taxon>
        <taxon>Spirosomataceae</taxon>
        <taxon>Dyadobacter</taxon>
    </lineage>
</organism>
<dbReference type="OrthoDB" id="9816400at2"/>
<evidence type="ECO:0000313" key="2">
    <source>
        <dbReference type="EMBL" id="SDF91897.1"/>
    </source>
</evidence>
<dbReference type="STRING" id="659014.SAMN04487996_113191"/>
<reference evidence="3" key="1">
    <citation type="submission" date="2016-10" db="EMBL/GenBank/DDBJ databases">
        <authorList>
            <person name="Varghese N."/>
            <person name="Submissions S."/>
        </authorList>
    </citation>
    <scope>NUCLEOTIDE SEQUENCE [LARGE SCALE GENOMIC DNA]</scope>
    <source>
        <strain evidence="3">DSM 25329</strain>
    </source>
</reference>
<evidence type="ECO:0008006" key="4">
    <source>
        <dbReference type="Google" id="ProtNLM"/>
    </source>
</evidence>
<feature type="chain" id="PRO_5011752713" description="YD repeat-containing protein" evidence="1">
    <location>
        <begin position="25"/>
        <end position="286"/>
    </location>
</feature>